<dbReference type="InterPro" id="IPR009057">
    <property type="entry name" value="Homeodomain-like_sf"/>
</dbReference>
<evidence type="ECO:0000256" key="3">
    <source>
        <dbReference type="ARBA" id="ARBA00023163"/>
    </source>
</evidence>
<dbReference type="EMBL" id="BAABGM010000014">
    <property type="protein sequence ID" value="GAA4406966.1"/>
    <property type="molecule type" value="Genomic_DNA"/>
</dbReference>
<feature type="domain" description="HTH tetR-type" evidence="5">
    <location>
        <begin position="9"/>
        <end position="69"/>
    </location>
</feature>
<keyword evidence="2 4" id="KW-0238">DNA-binding</keyword>
<dbReference type="SUPFAM" id="SSF46689">
    <property type="entry name" value="Homeodomain-like"/>
    <property type="match status" value="1"/>
</dbReference>
<evidence type="ECO:0000259" key="5">
    <source>
        <dbReference type="PROSITE" id="PS50977"/>
    </source>
</evidence>
<dbReference type="Gene3D" id="1.10.357.10">
    <property type="entry name" value="Tetracycline Repressor, domain 2"/>
    <property type="match status" value="1"/>
</dbReference>
<evidence type="ECO:0000256" key="1">
    <source>
        <dbReference type="ARBA" id="ARBA00023015"/>
    </source>
</evidence>
<organism evidence="6 7">
    <name type="scientific">Fodinibacter luteus</name>
    <dbReference type="NCBI Taxonomy" id="552064"/>
    <lineage>
        <taxon>Bacteria</taxon>
        <taxon>Bacillati</taxon>
        <taxon>Actinomycetota</taxon>
        <taxon>Actinomycetes</taxon>
        <taxon>Micrococcales</taxon>
        <taxon>Intrasporangiaceae</taxon>
        <taxon>Fodinibacter (ex Wang et al. 2009)</taxon>
    </lineage>
</organism>
<gene>
    <name evidence="6" type="ORF">GCM10023168_22500</name>
</gene>
<dbReference type="PANTHER" id="PTHR30055">
    <property type="entry name" value="HTH-TYPE TRANSCRIPTIONAL REGULATOR RUTR"/>
    <property type="match status" value="1"/>
</dbReference>
<evidence type="ECO:0000256" key="4">
    <source>
        <dbReference type="PROSITE-ProRule" id="PRU00335"/>
    </source>
</evidence>
<dbReference type="InterPro" id="IPR001647">
    <property type="entry name" value="HTH_TetR"/>
</dbReference>
<dbReference type="Proteomes" id="UP001500945">
    <property type="component" value="Unassembled WGS sequence"/>
</dbReference>
<accession>A0ABP8KHT6</accession>
<dbReference type="Pfam" id="PF00440">
    <property type="entry name" value="TetR_N"/>
    <property type="match status" value="1"/>
</dbReference>
<keyword evidence="3" id="KW-0804">Transcription</keyword>
<keyword evidence="1" id="KW-0805">Transcription regulation</keyword>
<name>A0ABP8KHT6_9MICO</name>
<protein>
    <recommendedName>
        <fullName evidence="5">HTH tetR-type domain-containing protein</fullName>
    </recommendedName>
</protein>
<keyword evidence="7" id="KW-1185">Reference proteome</keyword>
<comment type="caution">
    <text evidence="6">The sequence shown here is derived from an EMBL/GenBank/DDBJ whole genome shotgun (WGS) entry which is preliminary data.</text>
</comment>
<feature type="DNA-binding region" description="H-T-H motif" evidence="4">
    <location>
        <begin position="32"/>
        <end position="51"/>
    </location>
</feature>
<dbReference type="PROSITE" id="PS50977">
    <property type="entry name" value="HTH_TETR_2"/>
    <property type="match status" value="1"/>
</dbReference>
<sequence>MTARARAVQETRERVLDAVVSLHEQRLSSDISLADVAADAGVSVQTVLRHFGSREGLVDAALERATAAVEDERRSEPGDVAGAVRVVVEHYERRGDGVLLLLAQEGTEAFATRVTSNGRVMHRRWVTECFAPLLPPGAGREEAVDLLVVATDVYTWKLLRRDRGLPVPVTRARMEALVRAVLERPGRGGPGPH</sequence>
<proteinExistence type="predicted"/>
<dbReference type="PANTHER" id="PTHR30055:SF234">
    <property type="entry name" value="HTH-TYPE TRANSCRIPTIONAL REGULATOR BETI"/>
    <property type="match status" value="1"/>
</dbReference>
<evidence type="ECO:0000313" key="6">
    <source>
        <dbReference type="EMBL" id="GAA4406966.1"/>
    </source>
</evidence>
<evidence type="ECO:0000313" key="7">
    <source>
        <dbReference type="Proteomes" id="UP001500945"/>
    </source>
</evidence>
<dbReference type="InterPro" id="IPR050109">
    <property type="entry name" value="HTH-type_TetR-like_transc_reg"/>
</dbReference>
<evidence type="ECO:0000256" key="2">
    <source>
        <dbReference type="ARBA" id="ARBA00023125"/>
    </source>
</evidence>
<reference evidence="7" key="1">
    <citation type="journal article" date="2019" name="Int. J. Syst. Evol. Microbiol.">
        <title>The Global Catalogue of Microorganisms (GCM) 10K type strain sequencing project: providing services to taxonomists for standard genome sequencing and annotation.</title>
        <authorList>
            <consortium name="The Broad Institute Genomics Platform"/>
            <consortium name="The Broad Institute Genome Sequencing Center for Infectious Disease"/>
            <person name="Wu L."/>
            <person name="Ma J."/>
        </authorList>
    </citation>
    <scope>NUCLEOTIDE SEQUENCE [LARGE SCALE GENOMIC DNA]</scope>
    <source>
        <strain evidence="7">JCM 17809</strain>
    </source>
</reference>